<name>A0A8S5NEP3_9CAUD</name>
<proteinExistence type="predicted"/>
<reference evidence="1" key="1">
    <citation type="journal article" date="2021" name="Proc. Natl. Acad. Sci. U.S.A.">
        <title>A Catalog of Tens of Thousands of Viruses from Human Metagenomes Reveals Hidden Associations with Chronic Diseases.</title>
        <authorList>
            <person name="Tisza M.J."/>
            <person name="Buck C.B."/>
        </authorList>
    </citation>
    <scope>NUCLEOTIDE SEQUENCE</scope>
    <source>
        <strain evidence="1">Cte0p10</strain>
    </source>
</reference>
<evidence type="ECO:0000313" key="1">
    <source>
        <dbReference type="EMBL" id="DAD93293.1"/>
    </source>
</evidence>
<accession>A0A8S5NEP3</accession>
<sequence>MTKRAQEHAGLVLALKAFKRCYRANGPGVHGPRWRAYRTEREKEMRRWR</sequence>
<dbReference type="EMBL" id="BK015156">
    <property type="protein sequence ID" value="DAD93293.1"/>
    <property type="molecule type" value="Genomic_DNA"/>
</dbReference>
<organism evidence="1">
    <name type="scientific">Myoviridae sp. cte0p10</name>
    <dbReference type="NCBI Taxonomy" id="2826674"/>
    <lineage>
        <taxon>Viruses</taxon>
        <taxon>Duplodnaviria</taxon>
        <taxon>Heunggongvirae</taxon>
        <taxon>Uroviricota</taxon>
        <taxon>Caudoviricetes</taxon>
    </lineage>
</organism>
<protein>
    <submittedName>
        <fullName evidence="1">Uncharacterized protein</fullName>
    </submittedName>
</protein>